<evidence type="ECO:0000313" key="3">
    <source>
        <dbReference type="Proteomes" id="UP001162131"/>
    </source>
</evidence>
<name>A0AAU9J8R5_9CILI</name>
<accession>A0AAU9J8R5</accession>
<dbReference type="AlphaFoldDB" id="A0AAU9J8R5"/>
<keyword evidence="1" id="KW-0812">Transmembrane</keyword>
<sequence length="240" mass="26390">MISEYLAKTHRKTTSSEEFEGASSLISKKKFYLLKLRITRDYLTDLKNDLNNHLLNCKISNTVGNGVTIASTPLIFTPLFIVGIIGAIAGGITSLGTSITQHFIEKGKLKSMKVVLIEEEKAAIRYQISEYKAKLFVETAIGINQIVRWVQAMQAARIANAAIKPTANAISGGNALSKVMTVGKFSKVCAVAGVAISTIDIVLTWTMDNSTLELINNEIEYRDKMIEAQMKELEDLESLD</sequence>
<feature type="transmembrane region" description="Helical" evidence="1">
    <location>
        <begin position="79"/>
        <end position="104"/>
    </location>
</feature>
<comment type="caution">
    <text evidence="2">The sequence shown here is derived from an EMBL/GenBank/DDBJ whole genome shotgun (WGS) entry which is preliminary data.</text>
</comment>
<proteinExistence type="predicted"/>
<dbReference type="EMBL" id="CAJZBQ010000026">
    <property type="protein sequence ID" value="CAG9320657.1"/>
    <property type="molecule type" value="Genomic_DNA"/>
</dbReference>
<keyword evidence="1" id="KW-1133">Transmembrane helix</keyword>
<keyword evidence="3" id="KW-1185">Reference proteome</keyword>
<organism evidence="2 3">
    <name type="scientific">Blepharisma stoltei</name>
    <dbReference type="NCBI Taxonomy" id="1481888"/>
    <lineage>
        <taxon>Eukaryota</taxon>
        <taxon>Sar</taxon>
        <taxon>Alveolata</taxon>
        <taxon>Ciliophora</taxon>
        <taxon>Postciliodesmatophora</taxon>
        <taxon>Heterotrichea</taxon>
        <taxon>Heterotrichida</taxon>
        <taxon>Blepharismidae</taxon>
        <taxon>Blepharisma</taxon>
    </lineage>
</organism>
<protein>
    <submittedName>
        <fullName evidence="2">Uncharacterized protein</fullName>
    </submittedName>
</protein>
<dbReference type="Proteomes" id="UP001162131">
    <property type="component" value="Unassembled WGS sequence"/>
</dbReference>
<evidence type="ECO:0000313" key="2">
    <source>
        <dbReference type="EMBL" id="CAG9320657.1"/>
    </source>
</evidence>
<gene>
    <name evidence="2" type="ORF">BSTOLATCC_MIC27129</name>
</gene>
<keyword evidence="1" id="KW-0472">Membrane</keyword>
<reference evidence="2" key="1">
    <citation type="submission" date="2021-09" db="EMBL/GenBank/DDBJ databases">
        <authorList>
            <consortium name="AG Swart"/>
            <person name="Singh M."/>
            <person name="Singh A."/>
            <person name="Seah K."/>
            <person name="Emmerich C."/>
        </authorList>
    </citation>
    <scope>NUCLEOTIDE SEQUENCE</scope>
    <source>
        <strain evidence="2">ATCC30299</strain>
    </source>
</reference>
<evidence type="ECO:0000256" key="1">
    <source>
        <dbReference type="SAM" id="Phobius"/>
    </source>
</evidence>